<feature type="compositionally biased region" description="Polar residues" evidence="1">
    <location>
        <begin position="39"/>
        <end position="53"/>
    </location>
</feature>
<protein>
    <submittedName>
        <fullName evidence="2">Uncharacterized protein</fullName>
    </submittedName>
</protein>
<feature type="compositionally biased region" description="Polar residues" evidence="1">
    <location>
        <begin position="249"/>
        <end position="262"/>
    </location>
</feature>
<feature type="non-terminal residue" evidence="2">
    <location>
        <position position="334"/>
    </location>
</feature>
<feature type="compositionally biased region" description="Low complexity" evidence="1">
    <location>
        <begin position="95"/>
        <end position="136"/>
    </location>
</feature>
<proteinExistence type="predicted"/>
<evidence type="ECO:0000256" key="1">
    <source>
        <dbReference type="SAM" id="MobiDB-lite"/>
    </source>
</evidence>
<reference evidence="2 3" key="1">
    <citation type="journal article" date="2015" name="Genome Biol. Evol.">
        <title>Comparative Genomics of a Bacterivorous Green Alga Reveals Evolutionary Causalities and Consequences of Phago-Mixotrophic Mode of Nutrition.</title>
        <authorList>
            <person name="Burns J.A."/>
            <person name="Paasch A."/>
            <person name="Narechania A."/>
            <person name="Kim E."/>
        </authorList>
    </citation>
    <scope>NUCLEOTIDE SEQUENCE [LARGE SCALE GENOMIC DNA]</scope>
    <source>
        <strain evidence="2 3">PLY_AMNH</strain>
    </source>
</reference>
<keyword evidence="3" id="KW-1185">Reference proteome</keyword>
<dbReference type="Proteomes" id="UP001190700">
    <property type="component" value="Unassembled WGS sequence"/>
</dbReference>
<comment type="caution">
    <text evidence="2">The sequence shown here is derived from an EMBL/GenBank/DDBJ whole genome shotgun (WGS) entry which is preliminary data.</text>
</comment>
<organism evidence="2 3">
    <name type="scientific">Cymbomonas tetramitiformis</name>
    <dbReference type="NCBI Taxonomy" id="36881"/>
    <lineage>
        <taxon>Eukaryota</taxon>
        <taxon>Viridiplantae</taxon>
        <taxon>Chlorophyta</taxon>
        <taxon>Pyramimonadophyceae</taxon>
        <taxon>Pyramimonadales</taxon>
        <taxon>Pyramimonadaceae</taxon>
        <taxon>Cymbomonas</taxon>
    </lineage>
</organism>
<feature type="compositionally biased region" description="Low complexity" evidence="1">
    <location>
        <begin position="176"/>
        <end position="204"/>
    </location>
</feature>
<name>A0AAE0GI50_9CHLO</name>
<sequence>MGGGYSALPNMYSGPHSPHSAQPEDSGSLDVSYEPASVITATGNSSSFTTPGSAASLPPAAWVSPPPHVGSPTGPWTVAGENTPPQYGAMTGGTPVPSGPLLLSAPPLLPSGLPLRPLKALNGNPRTPGRRPGSPRLVRQDTPAVGQPGRPRLRVTFSGLDRGEPHHTPPTMDSQATTVSGVASAGATVSTSAESSGAVSASAAPDAQEVQSAPPSNLVAALERELNRPLSPVPEEQPQLLVDSDIPSYETSRASSPASSGDQAVPVYHPIPVHPQSPTQVSVPPSPDYNLSPYWHLSPSPAPPSMWAPCPPHWSPSDWNAHPWEELYPGYPNP</sequence>
<evidence type="ECO:0000313" key="3">
    <source>
        <dbReference type="Proteomes" id="UP001190700"/>
    </source>
</evidence>
<accession>A0AAE0GI50</accession>
<dbReference type="AlphaFoldDB" id="A0AAE0GI50"/>
<feature type="region of interest" description="Disordered" evidence="1">
    <location>
        <begin position="1"/>
        <end position="285"/>
    </location>
</feature>
<feature type="compositionally biased region" description="Low complexity" evidence="1">
    <location>
        <begin position="274"/>
        <end position="283"/>
    </location>
</feature>
<evidence type="ECO:0000313" key="2">
    <source>
        <dbReference type="EMBL" id="KAK3278497.1"/>
    </source>
</evidence>
<dbReference type="EMBL" id="LGRX02005404">
    <property type="protein sequence ID" value="KAK3278497.1"/>
    <property type="molecule type" value="Genomic_DNA"/>
</dbReference>
<gene>
    <name evidence="2" type="ORF">CYMTET_13559</name>
</gene>